<proteinExistence type="predicted"/>
<keyword evidence="4" id="KW-1185">Reference proteome</keyword>
<dbReference type="RefSeq" id="WP_015469967.1">
    <property type="nucleotide sequence ID" value="NC_020813.1"/>
</dbReference>
<evidence type="ECO:0000256" key="1">
    <source>
        <dbReference type="SAM" id="MobiDB-lite"/>
    </source>
</evidence>
<accession>M4V7X5</accession>
<feature type="chain" id="PRO_5004059944" description="Outer membrane beta-barrel domain-containing protein" evidence="2">
    <location>
        <begin position="25"/>
        <end position="280"/>
    </location>
</feature>
<sequence length="280" mass="30870">MKINLFSFYSVIGALVLASSVAQAQAQRPPNTQPAPQPQQQPVNRPPQPQKQVIIEKVKPAPPTFRVLGGYEYSLVSPSDLNDYRSRQLWNNTTASQGTFSSMNGFTVGGGMRLGSGFLGLEYTRSFQELNNTQVTATTTFIQDTFEYESVFALYDLAFEIDDQNSFELGGGIGYALKYRYHNVLTANGVQEDVYWQDQPMAFKVRAFYNYHFTPNIIIRAGGQYEYVTSGDMTVDGNHPTVVVNGGAIINGQKLRNQDGSAVKVDMSGLRLSIGAAVAF</sequence>
<dbReference type="AlphaFoldDB" id="M4V7X5"/>
<reference evidence="3 4" key="1">
    <citation type="journal article" date="2013" name="ISME J.">
        <title>By their genes ye shall know them: genomic signatures of predatory bacteria.</title>
        <authorList>
            <person name="Pasternak Z."/>
            <person name="Pietrokovski S."/>
            <person name="Rotem O."/>
            <person name="Gophna U."/>
            <person name="Lurie-Weinberger M.N."/>
            <person name="Jurkevitch E."/>
        </authorList>
    </citation>
    <scope>NUCLEOTIDE SEQUENCE [LARGE SCALE GENOMIC DNA]</scope>
    <source>
        <strain evidence="3 4">JSS</strain>
    </source>
</reference>
<dbReference type="PATRIC" id="fig|1184267.3.peg.1279"/>
<dbReference type="Proteomes" id="UP000012040">
    <property type="component" value="Chromosome"/>
</dbReference>
<dbReference type="KEGG" id="bex:A11Q_1261"/>
<protein>
    <recommendedName>
        <fullName evidence="5">Outer membrane beta-barrel domain-containing protein</fullName>
    </recommendedName>
</protein>
<evidence type="ECO:0008006" key="5">
    <source>
        <dbReference type="Google" id="ProtNLM"/>
    </source>
</evidence>
<dbReference type="HOGENOM" id="CLU_992732_0_0_7"/>
<evidence type="ECO:0000256" key="2">
    <source>
        <dbReference type="SAM" id="SignalP"/>
    </source>
</evidence>
<organism evidence="3 4">
    <name type="scientific">Pseudobdellovibrio exovorus JSS</name>
    <dbReference type="NCBI Taxonomy" id="1184267"/>
    <lineage>
        <taxon>Bacteria</taxon>
        <taxon>Pseudomonadati</taxon>
        <taxon>Bdellovibrionota</taxon>
        <taxon>Bdellovibrionia</taxon>
        <taxon>Bdellovibrionales</taxon>
        <taxon>Pseudobdellovibrionaceae</taxon>
        <taxon>Pseudobdellovibrio</taxon>
    </lineage>
</organism>
<evidence type="ECO:0000313" key="3">
    <source>
        <dbReference type="EMBL" id="AGH95477.1"/>
    </source>
</evidence>
<gene>
    <name evidence="3" type="ORF">A11Q_1261</name>
</gene>
<evidence type="ECO:0000313" key="4">
    <source>
        <dbReference type="Proteomes" id="UP000012040"/>
    </source>
</evidence>
<feature type="compositionally biased region" description="Pro residues" evidence="1">
    <location>
        <begin position="31"/>
        <end position="49"/>
    </location>
</feature>
<dbReference type="EMBL" id="CP003537">
    <property type="protein sequence ID" value="AGH95477.1"/>
    <property type="molecule type" value="Genomic_DNA"/>
</dbReference>
<name>M4V7X5_9BACT</name>
<keyword evidence="2" id="KW-0732">Signal</keyword>
<feature type="region of interest" description="Disordered" evidence="1">
    <location>
        <begin position="26"/>
        <end position="50"/>
    </location>
</feature>
<feature type="signal peptide" evidence="2">
    <location>
        <begin position="1"/>
        <end position="24"/>
    </location>
</feature>